<protein>
    <submittedName>
        <fullName evidence="1">Uncharacterized protein</fullName>
    </submittedName>
</protein>
<dbReference type="EMBL" id="JASJOT010000030">
    <property type="protein sequence ID" value="MDJ1497207.1"/>
    <property type="molecule type" value="Genomic_DNA"/>
</dbReference>
<gene>
    <name evidence="1" type="ORF">QNI19_29990</name>
</gene>
<sequence length="198" mass="22985">MEFTKDSIKSKRYSTDFVHSEEQATGTPFLAIEPYKSKIFVIGNSSKDSTKLLVTTFLKTTNFKIMQLVWNGTDTSLTDKSELMRIVKNNTKVLYGYNLYHSSSLDSLKKLKAVEKMSLEDFKAFAIVYVKKWNEIETEFDKINIGYVAVFMNFQIITQSLLEIGYNPIHNETAIEVPFRKYSKHPQVKPIFDKRHKN</sequence>
<keyword evidence="2" id="KW-1185">Reference proteome</keyword>
<evidence type="ECO:0000313" key="2">
    <source>
        <dbReference type="Proteomes" id="UP001228581"/>
    </source>
</evidence>
<evidence type="ECO:0000313" key="1">
    <source>
        <dbReference type="EMBL" id="MDJ1497207.1"/>
    </source>
</evidence>
<name>A0ABT7CTZ0_9BACT</name>
<dbReference type="Proteomes" id="UP001228581">
    <property type="component" value="Unassembled WGS sequence"/>
</dbReference>
<reference evidence="1 2" key="1">
    <citation type="submission" date="2023-05" db="EMBL/GenBank/DDBJ databases">
        <authorList>
            <person name="Zhang X."/>
        </authorList>
    </citation>
    <scope>NUCLEOTIDE SEQUENCE [LARGE SCALE GENOMIC DNA]</scope>
    <source>
        <strain evidence="1 2">DM2B3-1</strain>
    </source>
</reference>
<accession>A0ABT7CTZ0</accession>
<proteinExistence type="predicted"/>
<comment type="caution">
    <text evidence="1">The sequence shown here is derived from an EMBL/GenBank/DDBJ whole genome shotgun (WGS) entry which is preliminary data.</text>
</comment>
<organism evidence="1 2">
    <name type="scientific">Xanthocytophaga flava</name>
    <dbReference type="NCBI Taxonomy" id="3048013"/>
    <lineage>
        <taxon>Bacteria</taxon>
        <taxon>Pseudomonadati</taxon>
        <taxon>Bacteroidota</taxon>
        <taxon>Cytophagia</taxon>
        <taxon>Cytophagales</taxon>
        <taxon>Rhodocytophagaceae</taxon>
        <taxon>Xanthocytophaga</taxon>
    </lineage>
</organism>
<dbReference type="RefSeq" id="WP_314002602.1">
    <property type="nucleotide sequence ID" value="NZ_JASJOT010000030.1"/>
</dbReference>